<evidence type="ECO:0000313" key="2">
    <source>
        <dbReference type="Proteomes" id="UP000789570"/>
    </source>
</evidence>
<feature type="non-terminal residue" evidence="1">
    <location>
        <position position="255"/>
    </location>
</feature>
<comment type="caution">
    <text evidence="1">The sequence shown here is derived from an EMBL/GenBank/DDBJ whole genome shotgun (WGS) entry which is preliminary data.</text>
</comment>
<organism evidence="1 2">
    <name type="scientific">Funneliformis caledonium</name>
    <dbReference type="NCBI Taxonomy" id="1117310"/>
    <lineage>
        <taxon>Eukaryota</taxon>
        <taxon>Fungi</taxon>
        <taxon>Fungi incertae sedis</taxon>
        <taxon>Mucoromycota</taxon>
        <taxon>Glomeromycotina</taxon>
        <taxon>Glomeromycetes</taxon>
        <taxon>Glomerales</taxon>
        <taxon>Glomeraceae</taxon>
        <taxon>Funneliformis</taxon>
    </lineage>
</organism>
<name>A0A9N8ZJ43_9GLOM</name>
<protein>
    <submittedName>
        <fullName evidence="1">7557_t:CDS:1</fullName>
    </submittedName>
</protein>
<dbReference type="AlphaFoldDB" id="A0A9N8ZJ43"/>
<evidence type="ECO:0000313" key="1">
    <source>
        <dbReference type="EMBL" id="CAG8497604.1"/>
    </source>
</evidence>
<reference evidence="1" key="1">
    <citation type="submission" date="2021-06" db="EMBL/GenBank/DDBJ databases">
        <authorList>
            <person name="Kallberg Y."/>
            <person name="Tangrot J."/>
            <person name="Rosling A."/>
        </authorList>
    </citation>
    <scope>NUCLEOTIDE SEQUENCE</scope>
    <source>
        <strain evidence="1">UK204</strain>
    </source>
</reference>
<dbReference type="Proteomes" id="UP000789570">
    <property type="component" value="Unassembled WGS sequence"/>
</dbReference>
<sequence>EKQDAESPKGVYGGRTEDVDNSSVIFWHFYVRKYQKHLVNNLIFSLSDNIMISNLFLCTISSNIRGEIQAISTNKARNENANPFSRAKVRHKVDMKGTLIKTPSKFEVIYGEVSGGLANFGIPASCPKKQYVDKVKLMIMLRDSLNQFFKDNRHVKDKQRKELTVYGWLQIGIELKIYAMDWVGSGIYRFGKLDKCLLLVDKDDSTILEDAYCILKLLESKLLESEKIIKRIIQDNTKNKRRRIETENSPHLNKN</sequence>
<proteinExistence type="predicted"/>
<accession>A0A9N8ZJ43</accession>
<dbReference type="OrthoDB" id="2303332at2759"/>
<dbReference type="EMBL" id="CAJVPQ010000624">
    <property type="protein sequence ID" value="CAG8497604.1"/>
    <property type="molecule type" value="Genomic_DNA"/>
</dbReference>
<gene>
    <name evidence="1" type="ORF">FCALED_LOCUS3537</name>
</gene>
<keyword evidence="2" id="KW-1185">Reference proteome</keyword>